<proteinExistence type="predicted"/>
<dbReference type="Proteomes" id="UP000182114">
    <property type="component" value="Unassembled WGS sequence"/>
</dbReference>
<dbReference type="PANTHER" id="PTHR35848">
    <property type="entry name" value="OXALATE-BINDING PROTEIN"/>
    <property type="match status" value="1"/>
</dbReference>
<dbReference type="InterPro" id="IPR051610">
    <property type="entry name" value="GPI/OXD"/>
</dbReference>
<dbReference type="RefSeq" id="WP_074537346.1">
    <property type="nucleotide sequence ID" value="NZ_FNBD01000001.1"/>
</dbReference>
<dbReference type="SUPFAM" id="SSF51182">
    <property type="entry name" value="RmlC-like cupins"/>
    <property type="match status" value="1"/>
</dbReference>
<dbReference type="Gene3D" id="2.60.120.10">
    <property type="entry name" value="Jelly Rolls"/>
    <property type="match status" value="1"/>
</dbReference>
<dbReference type="AlphaFoldDB" id="A0A1G7DM92"/>
<evidence type="ECO:0000313" key="2">
    <source>
        <dbReference type="EMBL" id="SDE52593.1"/>
    </source>
</evidence>
<organism evidence="2 3">
    <name type="scientific">Cellulophaga baltica</name>
    <dbReference type="NCBI Taxonomy" id="76594"/>
    <lineage>
        <taxon>Bacteria</taxon>
        <taxon>Pseudomonadati</taxon>
        <taxon>Bacteroidota</taxon>
        <taxon>Flavobacteriia</taxon>
        <taxon>Flavobacteriales</taxon>
        <taxon>Flavobacteriaceae</taxon>
        <taxon>Cellulophaga</taxon>
    </lineage>
</organism>
<dbReference type="InterPro" id="IPR014710">
    <property type="entry name" value="RmlC-like_jellyroll"/>
</dbReference>
<reference evidence="3" key="1">
    <citation type="submission" date="2016-10" db="EMBL/GenBank/DDBJ databases">
        <authorList>
            <person name="Varghese N."/>
            <person name="Submissions S."/>
        </authorList>
    </citation>
    <scope>NUCLEOTIDE SEQUENCE [LARGE SCALE GENOMIC DNA]</scope>
    <source>
        <strain evidence="3">DSM 24729</strain>
    </source>
</reference>
<dbReference type="Pfam" id="PF07883">
    <property type="entry name" value="Cupin_2"/>
    <property type="match status" value="1"/>
</dbReference>
<evidence type="ECO:0000256" key="1">
    <source>
        <dbReference type="ARBA" id="ARBA00022723"/>
    </source>
</evidence>
<keyword evidence="3" id="KW-1185">Reference proteome</keyword>
<dbReference type="EMBL" id="FNBD01000001">
    <property type="protein sequence ID" value="SDE52593.1"/>
    <property type="molecule type" value="Genomic_DNA"/>
</dbReference>
<evidence type="ECO:0000313" key="3">
    <source>
        <dbReference type="Proteomes" id="UP000182114"/>
    </source>
</evidence>
<dbReference type="eggNOG" id="COG1917">
    <property type="taxonomic scope" value="Bacteria"/>
</dbReference>
<dbReference type="InterPro" id="IPR013096">
    <property type="entry name" value="Cupin_2"/>
</dbReference>
<accession>A0A1G7DM92</accession>
<sequence>MKLTKTTALPELGVSHDAEIKKKVFISKGEIPQLMMYGSAVFTPGQSVELHQHDTMFEVFYIQSGKAEFIVNSKIFIVEKGDCITIEPGELHAQNNPFDENVTWTYFGIATD</sequence>
<protein>
    <submittedName>
        <fullName evidence="2">Cupin domain-containing protein</fullName>
    </submittedName>
</protein>
<gene>
    <name evidence="2" type="ORF">SAMN04487992_101655</name>
</gene>
<dbReference type="InterPro" id="IPR011051">
    <property type="entry name" value="RmlC_Cupin_sf"/>
</dbReference>
<dbReference type="GO" id="GO:0046872">
    <property type="term" value="F:metal ion binding"/>
    <property type="evidence" value="ECO:0007669"/>
    <property type="project" value="UniProtKB-KW"/>
</dbReference>
<dbReference type="PANTHER" id="PTHR35848:SF6">
    <property type="entry name" value="CUPIN TYPE-2 DOMAIN-CONTAINING PROTEIN"/>
    <property type="match status" value="1"/>
</dbReference>
<name>A0A1G7DM92_9FLAO</name>
<keyword evidence="1" id="KW-0479">Metal-binding</keyword>